<accession>A0A3D8SX05</accession>
<feature type="repeat" description="ANK" evidence="3">
    <location>
        <begin position="279"/>
        <end position="311"/>
    </location>
</feature>
<dbReference type="STRING" id="1810919.A0A3D8SX05"/>
<dbReference type="Pfam" id="PF12796">
    <property type="entry name" value="Ank_2"/>
    <property type="match status" value="1"/>
</dbReference>
<dbReference type="PANTHER" id="PTHR24171:SF9">
    <property type="entry name" value="ANKYRIN REPEAT DOMAIN-CONTAINING PROTEIN 39"/>
    <property type="match status" value="1"/>
</dbReference>
<protein>
    <submittedName>
        <fullName evidence="5">Uncharacterized protein</fullName>
    </submittedName>
</protein>
<dbReference type="Proteomes" id="UP000256690">
    <property type="component" value="Unassembled WGS sequence"/>
</dbReference>
<evidence type="ECO:0000256" key="4">
    <source>
        <dbReference type="SAM" id="MobiDB-lite"/>
    </source>
</evidence>
<sequence length="384" mass="42396">MGATPVKRSSPGPDEWHHLEDLNERRRVQNRLSQRNRRTNLRNQQAQGQIQSQKRETTKKASESAGKQNRQLFWVQPNTSTARGKLVTTKRQKPELPRPQDPGPMVTQDCWPEIWDSSLHEVSAGERLHNSLESGDVMETSWIDSLMLSPVLPIENDVLGCTSPVPIFDTTVTFDVAPSTTIISEKDGSSSQADLVGIQGQDLPMIGTELGHTTCCNAPRNMQSTMQPQSQTSDSSIDRDDRDNFFGYAALHMAASRGHLPIVQLLTEKGMPVDQLSSENETALHVAVGRGHFAVARYLLERGAEPHRGNQHGQTALHVAAEQGHCDIVRLLFSYLGDLNVLDHNGQTALHRAVAEGHVEVVRLLLERGMNAEMKVGCPLGAKP</sequence>
<dbReference type="OrthoDB" id="4506454at2759"/>
<dbReference type="PROSITE" id="PS50088">
    <property type="entry name" value="ANK_REPEAT"/>
    <property type="match status" value="4"/>
</dbReference>
<feature type="repeat" description="ANK" evidence="3">
    <location>
        <begin position="246"/>
        <end position="278"/>
    </location>
</feature>
<feature type="repeat" description="ANK" evidence="3">
    <location>
        <begin position="312"/>
        <end position="344"/>
    </location>
</feature>
<evidence type="ECO:0000313" key="6">
    <source>
        <dbReference type="Proteomes" id="UP000256690"/>
    </source>
</evidence>
<dbReference type="PROSITE" id="PS50297">
    <property type="entry name" value="ANK_REP_REGION"/>
    <property type="match status" value="4"/>
</dbReference>
<dbReference type="InterPro" id="IPR036770">
    <property type="entry name" value="Ankyrin_rpt-contain_sf"/>
</dbReference>
<evidence type="ECO:0000313" key="5">
    <source>
        <dbReference type="EMBL" id="RDW90308.1"/>
    </source>
</evidence>
<keyword evidence="1" id="KW-0677">Repeat</keyword>
<proteinExistence type="predicted"/>
<evidence type="ECO:0000256" key="3">
    <source>
        <dbReference type="PROSITE-ProRule" id="PRU00023"/>
    </source>
</evidence>
<feature type="compositionally biased region" description="Basic and acidic residues" evidence="4">
    <location>
        <begin position="53"/>
        <end position="62"/>
    </location>
</feature>
<organism evidence="5 6">
    <name type="scientific">Aspergillus mulundensis</name>
    <dbReference type="NCBI Taxonomy" id="1810919"/>
    <lineage>
        <taxon>Eukaryota</taxon>
        <taxon>Fungi</taxon>
        <taxon>Dikarya</taxon>
        <taxon>Ascomycota</taxon>
        <taxon>Pezizomycotina</taxon>
        <taxon>Eurotiomycetes</taxon>
        <taxon>Eurotiomycetidae</taxon>
        <taxon>Eurotiales</taxon>
        <taxon>Aspergillaceae</taxon>
        <taxon>Aspergillus</taxon>
        <taxon>Aspergillus subgen. Nidulantes</taxon>
    </lineage>
</organism>
<dbReference type="InterPro" id="IPR002110">
    <property type="entry name" value="Ankyrin_rpt"/>
</dbReference>
<evidence type="ECO:0000256" key="1">
    <source>
        <dbReference type="ARBA" id="ARBA00022737"/>
    </source>
</evidence>
<dbReference type="AlphaFoldDB" id="A0A3D8SX05"/>
<keyword evidence="6" id="KW-1185">Reference proteome</keyword>
<gene>
    <name evidence="5" type="ORF">DSM5745_02083</name>
</gene>
<dbReference type="Pfam" id="PF13637">
    <property type="entry name" value="Ank_4"/>
    <property type="match status" value="1"/>
</dbReference>
<dbReference type="Gene3D" id="1.25.40.20">
    <property type="entry name" value="Ankyrin repeat-containing domain"/>
    <property type="match status" value="2"/>
</dbReference>
<evidence type="ECO:0000256" key="2">
    <source>
        <dbReference type="ARBA" id="ARBA00023043"/>
    </source>
</evidence>
<feature type="compositionally biased region" description="Polar residues" evidence="4">
    <location>
        <begin position="65"/>
        <end position="82"/>
    </location>
</feature>
<dbReference type="RefSeq" id="XP_026607262.1">
    <property type="nucleotide sequence ID" value="XM_026744099.1"/>
</dbReference>
<dbReference type="PRINTS" id="PR01415">
    <property type="entry name" value="ANKYRIN"/>
</dbReference>
<keyword evidence="2 3" id="KW-0040">ANK repeat</keyword>
<dbReference type="EMBL" id="PVWQ01000002">
    <property type="protein sequence ID" value="RDW90308.1"/>
    <property type="molecule type" value="Genomic_DNA"/>
</dbReference>
<reference evidence="5 6" key="1">
    <citation type="journal article" date="2018" name="IMA Fungus">
        <title>IMA Genome-F 9: Draft genome sequence of Annulohypoxylon stygium, Aspergillus mulundensis, Berkeleyomyces basicola (syn. Thielaviopsis basicola), Ceratocystis smalleyi, two Cercospora beticola strains, Coleophoma cylindrospora, Fusarium fracticaudum, Phialophora cf. hyalina, and Morchella septimelata.</title>
        <authorList>
            <person name="Wingfield B.D."/>
            <person name="Bills G.F."/>
            <person name="Dong Y."/>
            <person name="Huang W."/>
            <person name="Nel W.J."/>
            <person name="Swalarsk-Parry B.S."/>
            <person name="Vaghefi N."/>
            <person name="Wilken P.M."/>
            <person name="An Z."/>
            <person name="de Beer Z.W."/>
            <person name="De Vos L."/>
            <person name="Chen L."/>
            <person name="Duong T.A."/>
            <person name="Gao Y."/>
            <person name="Hammerbacher A."/>
            <person name="Kikkert J.R."/>
            <person name="Li Y."/>
            <person name="Li H."/>
            <person name="Li K."/>
            <person name="Li Q."/>
            <person name="Liu X."/>
            <person name="Ma X."/>
            <person name="Naidoo K."/>
            <person name="Pethybridge S.J."/>
            <person name="Sun J."/>
            <person name="Steenkamp E.T."/>
            <person name="van der Nest M.A."/>
            <person name="van Wyk S."/>
            <person name="Wingfield M.J."/>
            <person name="Xiong C."/>
            <person name="Yue Q."/>
            <person name="Zhang X."/>
        </authorList>
    </citation>
    <scope>NUCLEOTIDE SEQUENCE [LARGE SCALE GENOMIC DNA]</scope>
    <source>
        <strain evidence="5 6">DSM 5745</strain>
    </source>
</reference>
<comment type="caution">
    <text evidence="5">The sequence shown here is derived from an EMBL/GenBank/DDBJ whole genome shotgun (WGS) entry which is preliminary data.</text>
</comment>
<dbReference type="GeneID" id="38112453"/>
<dbReference type="PANTHER" id="PTHR24171">
    <property type="entry name" value="ANKYRIN REPEAT DOMAIN-CONTAINING PROTEIN 39-RELATED"/>
    <property type="match status" value="1"/>
</dbReference>
<feature type="compositionally biased region" description="Basic and acidic residues" evidence="4">
    <location>
        <begin position="14"/>
        <end position="27"/>
    </location>
</feature>
<dbReference type="SMART" id="SM00248">
    <property type="entry name" value="ANK"/>
    <property type="match status" value="4"/>
</dbReference>
<dbReference type="SUPFAM" id="SSF48403">
    <property type="entry name" value="Ankyrin repeat"/>
    <property type="match status" value="1"/>
</dbReference>
<name>A0A3D8SX05_9EURO</name>
<feature type="region of interest" description="Disordered" evidence="4">
    <location>
        <begin position="1"/>
        <end position="106"/>
    </location>
</feature>
<feature type="repeat" description="ANK" evidence="3">
    <location>
        <begin position="345"/>
        <end position="377"/>
    </location>
</feature>